<dbReference type="EMBL" id="FOAP01000005">
    <property type="protein sequence ID" value="SEL30748.1"/>
    <property type="molecule type" value="Genomic_DNA"/>
</dbReference>
<organism evidence="2 3">
    <name type="scientific">Stigmatella aurantiaca</name>
    <dbReference type="NCBI Taxonomy" id="41"/>
    <lineage>
        <taxon>Bacteria</taxon>
        <taxon>Pseudomonadati</taxon>
        <taxon>Myxococcota</taxon>
        <taxon>Myxococcia</taxon>
        <taxon>Myxococcales</taxon>
        <taxon>Cystobacterineae</taxon>
        <taxon>Archangiaceae</taxon>
        <taxon>Stigmatella</taxon>
    </lineage>
</organism>
<proteinExistence type="predicted"/>
<dbReference type="AlphaFoldDB" id="A0A1H7P5X4"/>
<evidence type="ECO:0000259" key="1">
    <source>
        <dbReference type="Pfam" id="PF13453"/>
    </source>
</evidence>
<reference evidence="3" key="1">
    <citation type="submission" date="2016-10" db="EMBL/GenBank/DDBJ databases">
        <authorList>
            <person name="Varghese N."/>
            <person name="Submissions S."/>
        </authorList>
    </citation>
    <scope>NUCLEOTIDE SEQUENCE [LARGE SCALE GENOMIC DNA]</scope>
    <source>
        <strain evidence="3">DSM 17044</strain>
    </source>
</reference>
<protein>
    <submittedName>
        <fullName evidence="2">Transcription factor zinc-finger</fullName>
    </submittedName>
</protein>
<evidence type="ECO:0000313" key="2">
    <source>
        <dbReference type="EMBL" id="SEL30748.1"/>
    </source>
</evidence>
<dbReference type="GO" id="GO:0008270">
    <property type="term" value="F:zinc ion binding"/>
    <property type="evidence" value="ECO:0007669"/>
    <property type="project" value="UniProtKB-KW"/>
</dbReference>
<dbReference type="OrthoDB" id="5497532at2"/>
<feature type="domain" description="Transcription factor zinc-finger" evidence="1">
    <location>
        <begin position="83"/>
        <end position="120"/>
    </location>
</feature>
<dbReference type="RefSeq" id="WP_075006506.1">
    <property type="nucleotide sequence ID" value="NZ_FOAP01000005.1"/>
</dbReference>
<evidence type="ECO:0000313" key="3">
    <source>
        <dbReference type="Proteomes" id="UP000182719"/>
    </source>
</evidence>
<dbReference type="InterPro" id="IPR027392">
    <property type="entry name" value="TF_Znf"/>
</dbReference>
<dbReference type="Pfam" id="PF13453">
    <property type="entry name" value="Zn_ribbon_TFIIB"/>
    <property type="match status" value="1"/>
</dbReference>
<name>A0A1H7P5X4_STIAU</name>
<gene>
    <name evidence="2" type="ORF">SAMN05444354_105177</name>
</gene>
<keyword evidence="3" id="KW-1185">Reference proteome</keyword>
<dbReference type="Proteomes" id="UP000182719">
    <property type="component" value="Unassembled WGS sequence"/>
</dbReference>
<keyword evidence="2" id="KW-0862">Zinc</keyword>
<accession>A0A1H7P5X4</accession>
<keyword evidence="2" id="KW-0863">Zinc-finger</keyword>
<keyword evidence="2" id="KW-0479">Metal-binding</keyword>
<sequence>MNPCPFCFGKMSPTFTNGLPREKCTKCASLWFEGESLVNLVGPEAAAVLAQRTKGKPGQCKHCNASLSYVAQCPRCGHDAPACPPCGTAPLAVAKVHGLRMDICSSCNGMALDPSGLERLQQIAAENRPRKPVVTTQELLKTLKKAPCSACQRKQLLKHTFTYDNKLYCGSCAPAGAAPFDIELARASPALAPALGIYLTGNEDVAADAVSMGITWLFKTAASHLLE</sequence>